<comment type="caution">
    <text evidence="11">The sequence shown here is derived from an EMBL/GenBank/DDBJ whole genome shotgun (WGS) entry which is preliminary data.</text>
</comment>
<evidence type="ECO:0000256" key="1">
    <source>
        <dbReference type="ARBA" id="ARBA00001798"/>
    </source>
</evidence>
<evidence type="ECO:0000313" key="12">
    <source>
        <dbReference type="Proteomes" id="UP000009170"/>
    </source>
</evidence>
<dbReference type="Gene3D" id="3.10.110.10">
    <property type="entry name" value="Ubiquitin Conjugating Enzyme"/>
    <property type="match status" value="1"/>
</dbReference>
<evidence type="ECO:0000256" key="7">
    <source>
        <dbReference type="ARBA" id="ARBA00022786"/>
    </source>
</evidence>
<dbReference type="GO" id="GO:0016567">
    <property type="term" value="P:protein ubiquitination"/>
    <property type="evidence" value="ECO:0007669"/>
    <property type="project" value="InterPro"/>
</dbReference>
<dbReference type="Gene3D" id="2.20.25.20">
    <property type="match status" value="1"/>
</dbReference>
<dbReference type="STRING" id="70448.A0A090M7G5"/>
<evidence type="ECO:0000256" key="6">
    <source>
        <dbReference type="ARBA" id="ARBA00022771"/>
    </source>
</evidence>
<feature type="domain" description="RWD" evidence="9">
    <location>
        <begin position="30"/>
        <end position="171"/>
    </location>
</feature>
<dbReference type="InterPro" id="IPR006575">
    <property type="entry name" value="RWD_dom"/>
</dbReference>
<keyword evidence="5" id="KW-0677">Repeat</keyword>
<dbReference type="EMBL" id="CAID01000002">
    <property type="protein sequence ID" value="CEG01022.1"/>
    <property type="molecule type" value="Genomic_DNA"/>
</dbReference>
<dbReference type="InParanoid" id="A0A090M7G5"/>
<comment type="catalytic activity">
    <reaction evidence="1">
        <text>[E2 ubiquitin-conjugating enzyme]-S-ubiquitinyl-L-cysteine + [acceptor protein]-L-lysine = [E2 ubiquitin-conjugating enzyme]-L-cysteine + [acceptor protein]-N(6)-ubiquitinyl-L-lysine.</text>
        <dbReference type="EC" id="2.3.2.31"/>
    </reaction>
</comment>
<name>A0A090M7G5_OSTTA</name>
<feature type="domain" description="RING-type" evidence="10">
    <location>
        <begin position="230"/>
        <end position="468"/>
    </location>
</feature>
<reference evidence="11 12" key="2">
    <citation type="journal article" date="2014" name="BMC Genomics">
        <title>An improved genome of the model marine alga Ostreococcus tauri unfolds by assessing Illumina de novo assemblies.</title>
        <authorList>
            <person name="Blanc-Mathieu R."/>
            <person name="Verhelst B."/>
            <person name="Derelle E."/>
            <person name="Rombauts S."/>
            <person name="Bouget F.Y."/>
            <person name="Carre I."/>
            <person name="Chateau A."/>
            <person name="Eyre-Walker A."/>
            <person name="Grimsley N."/>
            <person name="Moreau H."/>
            <person name="Piegu B."/>
            <person name="Rivals E."/>
            <person name="Schackwitz W."/>
            <person name="Van de Peer Y."/>
            <person name="Piganeau G."/>
        </authorList>
    </citation>
    <scope>NUCLEOTIDE SEQUENCE [LARGE SCALE GENOMIC DNA]</scope>
    <source>
        <strain evidence="12">OTTH 0595 / CCAP 157/2 / RCC745</strain>
    </source>
</reference>
<evidence type="ECO:0000256" key="3">
    <source>
        <dbReference type="ARBA" id="ARBA00022679"/>
    </source>
</evidence>
<dbReference type="PROSITE" id="PS00518">
    <property type="entry name" value="ZF_RING_1"/>
    <property type="match status" value="1"/>
</dbReference>
<dbReference type="AlphaFoldDB" id="A0A090M7G5"/>
<keyword evidence="8" id="KW-0862">Zinc</keyword>
<dbReference type="InterPro" id="IPR002867">
    <property type="entry name" value="IBR_dom"/>
</dbReference>
<dbReference type="RefSeq" id="XP_022840748.1">
    <property type="nucleotide sequence ID" value="XM_022985057.1"/>
</dbReference>
<dbReference type="InterPro" id="IPR013083">
    <property type="entry name" value="Znf_RING/FYVE/PHD"/>
</dbReference>
<dbReference type="EC" id="2.3.2.31" evidence="2"/>
<dbReference type="PANTHER" id="PTHR11685">
    <property type="entry name" value="RBR FAMILY RING FINGER AND IBR DOMAIN-CONTAINING"/>
    <property type="match status" value="1"/>
</dbReference>
<keyword evidence="3" id="KW-0808">Transferase</keyword>
<dbReference type="SMART" id="SM00591">
    <property type="entry name" value="RWD"/>
    <property type="match status" value="1"/>
</dbReference>
<dbReference type="PROSITE" id="PS50908">
    <property type="entry name" value="RWD"/>
    <property type="match status" value="1"/>
</dbReference>
<dbReference type="InterPro" id="IPR017907">
    <property type="entry name" value="Znf_RING_CS"/>
</dbReference>
<evidence type="ECO:0000259" key="10">
    <source>
        <dbReference type="PROSITE" id="PS51873"/>
    </source>
</evidence>
<keyword evidence="7" id="KW-0833">Ubl conjugation pathway</keyword>
<dbReference type="Pfam" id="PF05773">
    <property type="entry name" value="RWD"/>
    <property type="match status" value="1"/>
</dbReference>
<dbReference type="CDD" id="cd20341">
    <property type="entry name" value="BRcat_RBR_RNF14"/>
    <property type="match status" value="1"/>
</dbReference>
<gene>
    <name evidence="11" type="ORF">OT_ostta02g02130</name>
</gene>
<accession>A0A090M7G5</accession>
<reference evidence="12" key="1">
    <citation type="journal article" date="2006" name="Proc. Natl. Acad. Sci. U.S.A.">
        <title>Genome analysis of the smallest free-living eukaryote Ostreococcus tauri unveils many unique features.</title>
        <authorList>
            <person name="Derelle E."/>
            <person name="Ferraz C."/>
            <person name="Rombauts S."/>
            <person name="Rouze P."/>
            <person name="Worden A.Z."/>
            <person name="Robbens S."/>
            <person name="Partensky F."/>
            <person name="Degroeve S."/>
            <person name="Echeynie S."/>
            <person name="Cooke R."/>
            <person name="Saeys Y."/>
            <person name="Wuyts J."/>
            <person name="Jabbari K."/>
            <person name="Bowler C."/>
            <person name="Panaud O."/>
            <person name="Piegu B."/>
            <person name="Ball S.G."/>
            <person name="Ral J.-P."/>
            <person name="Bouget F.-Y."/>
            <person name="Piganeau G."/>
            <person name="De Baets B."/>
            <person name="Picard A."/>
            <person name="Delseny M."/>
            <person name="Demaille J."/>
            <person name="Van de Peer Y."/>
            <person name="Moreau H."/>
        </authorList>
    </citation>
    <scope>NUCLEOTIDE SEQUENCE [LARGE SCALE GENOMIC DNA]</scope>
    <source>
        <strain evidence="12">OTTH 0595 / CCAP 157/2 / RCC745</strain>
    </source>
</reference>
<dbReference type="InterPro" id="IPR044066">
    <property type="entry name" value="TRIAD_supradom"/>
</dbReference>
<dbReference type="OrthoDB" id="1431934at2759"/>
<proteinExistence type="predicted"/>
<evidence type="ECO:0000256" key="4">
    <source>
        <dbReference type="ARBA" id="ARBA00022723"/>
    </source>
</evidence>
<dbReference type="InterPro" id="IPR031127">
    <property type="entry name" value="E3_UB_ligase_RBR"/>
</dbReference>
<evidence type="ECO:0000256" key="8">
    <source>
        <dbReference type="ARBA" id="ARBA00022833"/>
    </source>
</evidence>
<evidence type="ECO:0000256" key="2">
    <source>
        <dbReference type="ARBA" id="ARBA00012251"/>
    </source>
</evidence>
<keyword evidence="4" id="KW-0479">Metal-binding</keyword>
<dbReference type="CDD" id="cd23821">
    <property type="entry name" value="RWD_IMPACT"/>
    <property type="match status" value="1"/>
</dbReference>
<dbReference type="SUPFAM" id="SSF54495">
    <property type="entry name" value="UBC-like"/>
    <property type="match status" value="1"/>
</dbReference>
<evidence type="ECO:0000256" key="5">
    <source>
        <dbReference type="ARBA" id="ARBA00022737"/>
    </source>
</evidence>
<dbReference type="PROSITE" id="PS51873">
    <property type="entry name" value="TRIAD"/>
    <property type="match status" value="1"/>
</dbReference>
<dbReference type="SMART" id="SM00647">
    <property type="entry name" value="IBR"/>
    <property type="match status" value="2"/>
</dbReference>
<dbReference type="Pfam" id="PF01485">
    <property type="entry name" value="IBR"/>
    <property type="match status" value="1"/>
</dbReference>
<organism evidence="11 12">
    <name type="scientific">Ostreococcus tauri</name>
    <name type="common">Marine green alga</name>
    <dbReference type="NCBI Taxonomy" id="70448"/>
    <lineage>
        <taxon>Eukaryota</taxon>
        <taxon>Viridiplantae</taxon>
        <taxon>Chlorophyta</taxon>
        <taxon>Mamiellophyceae</taxon>
        <taxon>Mamiellales</taxon>
        <taxon>Bathycoccaceae</taxon>
        <taxon>Ostreococcus</taxon>
    </lineage>
</organism>
<dbReference type="Pfam" id="PF26200">
    <property type="entry name" value="Rcat_RNF216"/>
    <property type="match status" value="1"/>
</dbReference>
<dbReference type="SUPFAM" id="SSF57850">
    <property type="entry name" value="RING/U-box"/>
    <property type="match status" value="4"/>
</dbReference>
<dbReference type="Gene3D" id="3.30.40.10">
    <property type="entry name" value="Zinc/RING finger domain, C3HC4 (zinc finger)"/>
    <property type="match status" value="1"/>
</dbReference>
<dbReference type="GO" id="GO:0008270">
    <property type="term" value="F:zinc ion binding"/>
    <property type="evidence" value="ECO:0007669"/>
    <property type="project" value="UniProtKB-KW"/>
</dbReference>
<dbReference type="Proteomes" id="UP000009170">
    <property type="component" value="Unassembled WGS sequence"/>
</dbReference>
<dbReference type="GeneID" id="9832736"/>
<evidence type="ECO:0000259" key="9">
    <source>
        <dbReference type="PROSITE" id="PS50908"/>
    </source>
</evidence>
<protein>
    <recommendedName>
        <fullName evidence="2">RBR-type E3 ubiquitin transferase</fullName>
        <ecNumber evidence="2">2.3.2.31</ecNumber>
    </recommendedName>
</protein>
<sequence>MALTKQTQERIAQVGEEVEIDDDDAAVRADEIMLLVSIFGERARGKDVEAAREAMDVGETYVGAARSLRCEIEVELERREDGFRVRATDQTSEEMLVGATPSVFLEFIFPRDGYPSRAPPFFVLRADWLSNSHLSALTAHLDQMWNTNVARGGGPIVYEWTEWLRTDALEEMLLDSCGILKLSARALCWAGEDFELDPRGIVMARDAREAELSILRADAVARRRDFLACGDNTCGVYVSDDVSGHDLRRVSGACGHFFCIECVTRMAHVHVREGTVLKLVCPDQECSCSIKPHVLKEVLGDQEFERYETLLLSKTLDAMNDVVYCPRCEYPVIEDEEMRLVRCVKCLYAFCTLCRASFHPGSECLNIEQKLAVLEGRKRGNSQMSIEALRKYREEIADASAEAYVARVGKSCPECRHAVVKNAGCNKITCVCGCFFCWTCGKNLIGDGYSHYRNVNSEPGKSACQLFNLDTITAWENEMAELNPQRQGRGHINHERATDIATCIRCKAANAMFDRNNHVRCWACNSSFCAACKKIVTKTSYHYGPGKCKQHG</sequence>
<keyword evidence="12" id="KW-1185">Reference proteome</keyword>
<dbReference type="FunCoup" id="A0A090M7G5">
    <property type="interactions" value="1017"/>
</dbReference>
<evidence type="ECO:0000313" key="11">
    <source>
        <dbReference type="EMBL" id="CEG01022.1"/>
    </source>
</evidence>
<dbReference type="GO" id="GO:0061630">
    <property type="term" value="F:ubiquitin protein ligase activity"/>
    <property type="evidence" value="ECO:0007669"/>
    <property type="project" value="UniProtKB-EC"/>
</dbReference>
<dbReference type="InterPro" id="IPR016135">
    <property type="entry name" value="UBQ-conjugating_enzyme/RWD"/>
</dbReference>
<dbReference type="KEGG" id="ota:OT_ostta02g02130"/>
<keyword evidence="6" id="KW-0863">Zinc-finger</keyword>
<dbReference type="Gene3D" id="1.20.120.1750">
    <property type="match status" value="1"/>
</dbReference>